<name>A0AAP2CX93_9RHOB</name>
<proteinExistence type="inferred from homology"/>
<dbReference type="GO" id="GO:0008453">
    <property type="term" value="F:alanine-glyoxylate transaminase activity"/>
    <property type="evidence" value="ECO:0007669"/>
    <property type="project" value="TreeGrafter"/>
</dbReference>
<dbReference type="InterPro" id="IPR015422">
    <property type="entry name" value="PyrdxlP-dep_Trfase_small"/>
</dbReference>
<dbReference type="InterPro" id="IPR000192">
    <property type="entry name" value="Aminotrans_V_dom"/>
</dbReference>
<dbReference type="AlphaFoldDB" id="A0AAP2CX93"/>
<dbReference type="Pfam" id="PF00266">
    <property type="entry name" value="Aminotran_5"/>
    <property type="match status" value="1"/>
</dbReference>
<evidence type="ECO:0000256" key="1">
    <source>
        <dbReference type="ARBA" id="ARBA00001933"/>
    </source>
</evidence>
<dbReference type="PIRSF" id="PIRSF000524">
    <property type="entry name" value="SPT"/>
    <property type="match status" value="1"/>
</dbReference>
<dbReference type="InterPro" id="IPR015421">
    <property type="entry name" value="PyrdxlP-dep_Trfase_major"/>
</dbReference>
<dbReference type="PANTHER" id="PTHR21152:SF40">
    <property type="entry name" value="ALANINE--GLYOXYLATE AMINOTRANSFERASE"/>
    <property type="match status" value="1"/>
</dbReference>
<dbReference type="Proteomes" id="UP001315686">
    <property type="component" value="Unassembled WGS sequence"/>
</dbReference>
<dbReference type="Gene3D" id="3.90.1150.10">
    <property type="entry name" value="Aspartate Aminotransferase, domain 1"/>
    <property type="match status" value="1"/>
</dbReference>
<accession>A0AAP2CX93</accession>
<dbReference type="GO" id="GO:0019265">
    <property type="term" value="P:glycine biosynthetic process, by transamination of glyoxylate"/>
    <property type="evidence" value="ECO:0007669"/>
    <property type="project" value="TreeGrafter"/>
</dbReference>
<protein>
    <submittedName>
        <fullName evidence="7">Aminotransferase class V-fold PLP-dependent enzyme</fullName>
    </submittedName>
</protein>
<sequence>MSLSNGRSYLAIPGPSVMPDAVLQAMHRAAPNIYSGELPDMMPGIVADLKRVARTEHSVAIYIGNGHAVWEAALANTLSRGDRVLMPGTGSFGHGWADLAERLHITVDRIDFGKHQPVNLDTLRGALAKDTEHTIKAILAVHTDTSTSIKNDIKGMRAVLDDLNHPALLMVDCMASLGCDPFEMDAWGADVMTAGSQKGLMTPPGLGFVFFNDRADLARETADLASSYWDWRPRANPEFFYQFSCGTAPTHHFYGLRAALDIIHGEGIENVWTRHHRLAQSVWAAAEAWGKGGSMALNVSDPVYRSHSVTTLSLGGSTADDLQNWITENTGVTLGIGLGMAEGRHVSPGHFRIGHMGHVNAHMVLGMLGSIDLALKALGVDHGAGAVEAATRSLAG</sequence>
<feature type="modified residue" description="N6-(pyridoxal phosphate)lysine" evidence="5">
    <location>
        <position position="198"/>
    </location>
</feature>
<reference evidence="7 8" key="1">
    <citation type="journal article" date="2021" name="Arch. Microbiol.">
        <title>Harenicola maris gen. nov., sp. nov. isolated from the Sea of Japan shallow sediments.</title>
        <authorList>
            <person name="Romanenko L.A."/>
            <person name="Kurilenko V.V."/>
            <person name="Chernysheva N.Y."/>
            <person name="Tekutyeva L.A."/>
            <person name="Velansky P.V."/>
            <person name="Svetashev V.I."/>
            <person name="Isaeva M.P."/>
        </authorList>
    </citation>
    <scope>NUCLEOTIDE SEQUENCE [LARGE SCALE GENOMIC DNA]</scope>
    <source>
        <strain evidence="7 8">KMM 3653</strain>
    </source>
</reference>
<feature type="binding site" evidence="4">
    <location>
        <position position="352"/>
    </location>
    <ligand>
        <name>substrate</name>
    </ligand>
</feature>
<comment type="similarity">
    <text evidence="2">Belongs to the class-V pyridoxal-phosphate-dependent aminotransferase family.</text>
</comment>
<evidence type="ECO:0000256" key="3">
    <source>
        <dbReference type="ARBA" id="ARBA00022898"/>
    </source>
</evidence>
<gene>
    <name evidence="7" type="ORF">IV417_17460</name>
</gene>
<evidence type="ECO:0000313" key="8">
    <source>
        <dbReference type="Proteomes" id="UP001315686"/>
    </source>
</evidence>
<dbReference type="EMBL" id="JADQAZ010000003">
    <property type="protein sequence ID" value="MBT0959178.1"/>
    <property type="molecule type" value="Genomic_DNA"/>
</dbReference>
<feature type="domain" description="Aminotransferase class V" evidence="6">
    <location>
        <begin position="74"/>
        <end position="338"/>
    </location>
</feature>
<dbReference type="GO" id="GO:0004760">
    <property type="term" value="F:L-serine-pyruvate transaminase activity"/>
    <property type="evidence" value="ECO:0007669"/>
    <property type="project" value="TreeGrafter"/>
</dbReference>
<dbReference type="RefSeq" id="WP_327795381.1">
    <property type="nucleotide sequence ID" value="NZ_JADQAZ010000003.1"/>
</dbReference>
<dbReference type="InterPro" id="IPR015424">
    <property type="entry name" value="PyrdxlP-dep_Trfase"/>
</dbReference>
<keyword evidence="3 5" id="KW-0663">Pyridoxal phosphate</keyword>
<keyword evidence="7" id="KW-0032">Aminotransferase</keyword>
<evidence type="ECO:0000313" key="7">
    <source>
        <dbReference type="EMBL" id="MBT0959178.1"/>
    </source>
</evidence>
<evidence type="ECO:0000256" key="2">
    <source>
        <dbReference type="ARBA" id="ARBA00009236"/>
    </source>
</evidence>
<keyword evidence="7" id="KW-0808">Transferase</keyword>
<comment type="caution">
    <text evidence="7">The sequence shown here is derived from an EMBL/GenBank/DDBJ whole genome shotgun (WGS) entry which is preliminary data.</text>
</comment>
<dbReference type="PANTHER" id="PTHR21152">
    <property type="entry name" value="AMINOTRANSFERASE CLASS V"/>
    <property type="match status" value="1"/>
</dbReference>
<comment type="cofactor">
    <cofactor evidence="1 5">
        <name>pyridoxal 5'-phosphate</name>
        <dbReference type="ChEBI" id="CHEBI:597326"/>
    </cofactor>
</comment>
<dbReference type="SUPFAM" id="SSF53383">
    <property type="entry name" value="PLP-dependent transferases"/>
    <property type="match status" value="1"/>
</dbReference>
<dbReference type="InterPro" id="IPR024169">
    <property type="entry name" value="SP_NH2Trfase/AEP_transaminase"/>
</dbReference>
<keyword evidence="8" id="KW-1185">Reference proteome</keyword>
<dbReference type="FunFam" id="3.40.640.10:FF:000054">
    <property type="entry name" value="Serine--glyoxylate aminotransferase"/>
    <property type="match status" value="1"/>
</dbReference>
<dbReference type="Gene3D" id="3.40.640.10">
    <property type="entry name" value="Type I PLP-dependent aspartate aminotransferase-like (Major domain)"/>
    <property type="match status" value="1"/>
</dbReference>
<evidence type="ECO:0000256" key="4">
    <source>
        <dbReference type="PIRSR" id="PIRSR000524-1"/>
    </source>
</evidence>
<organism evidence="7 8">
    <name type="scientific">Harenicola maris</name>
    <dbReference type="NCBI Taxonomy" id="2841044"/>
    <lineage>
        <taxon>Bacteria</taxon>
        <taxon>Pseudomonadati</taxon>
        <taxon>Pseudomonadota</taxon>
        <taxon>Alphaproteobacteria</taxon>
        <taxon>Rhodobacterales</taxon>
        <taxon>Paracoccaceae</taxon>
        <taxon>Harenicola</taxon>
    </lineage>
</organism>
<evidence type="ECO:0000259" key="6">
    <source>
        <dbReference type="Pfam" id="PF00266"/>
    </source>
</evidence>
<evidence type="ECO:0000256" key="5">
    <source>
        <dbReference type="PIRSR" id="PIRSR000524-50"/>
    </source>
</evidence>